<reference evidence="1 2" key="2">
    <citation type="submission" date="2011-04" db="EMBL/GenBank/DDBJ databases">
        <title>Complete sequence of chromosome of Alicycliphilus denitrificans K601.</title>
        <authorList>
            <consortium name="US DOE Joint Genome Institute"/>
            <person name="Lucas S."/>
            <person name="Han J."/>
            <person name="Lapidus A."/>
            <person name="Cheng J.-F."/>
            <person name="Goodwin L."/>
            <person name="Pitluck S."/>
            <person name="Peters L."/>
            <person name="Zeytun A."/>
            <person name="Detter J.C."/>
            <person name="Han C."/>
            <person name="Tapia R."/>
            <person name="Land M."/>
            <person name="Hauser L."/>
            <person name="Kyrpides N."/>
            <person name="Ivanova N."/>
            <person name="Mikhailova N."/>
            <person name="Pagani I."/>
            <person name="Oosterkamp M."/>
            <person name="Pieper D."/>
            <person name="van Berkel W."/>
            <person name="Langenhoff A."/>
            <person name="Smidt H."/>
            <person name="Stams A."/>
            <person name="Woyke T."/>
        </authorList>
    </citation>
    <scope>NUCLEOTIDE SEQUENCE [LARGE SCALE GENOMIC DNA]</scope>
    <source>
        <strain evidence="2">DSM 14773 / CIP 107495 / K601</strain>
    </source>
</reference>
<dbReference type="AlphaFoldDB" id="F4G400"/>
<dbReference type="EMBL" id="CP002657">
    <property type="protein sequence ID" value="AEB84061.1"/>
    <property type="molecule type" value="Genomic_DNA"/>
</dbReference>
<dbReference type="KEGG" id="adk:Alide2_1670"/>
<dbReference type="Gene3D" id="3.30.1540.10">
    <property type="entry name" value="formyl-coa transferase, domain 3"/>
    <property type="match status" value="1"/>
</dbReference>
<dbReference type="Pfam" id="PF02515">
    <property type="entry name" value="CoA_transf_3"/>
    <property type="match status" value="1"/>
</dbReference>
<dbReference type="HOGENOM" id="CLU_033975_5_0_4"/>
<dbReference type="GO" id="GO:0008111">
    <property type="term" value="F:alpha-methylacyl-CoA racemase activity"/>
    <property type="evidence" value="ECO:0007669"/>
    <property type="project" value="UniProtKB-EC"/>
</dbReference>
<keyword evidence="1" id="KW-0413">Isomerase</keyword>
<dbReference type="SUPFAM" id="SSF89796">
    <property type="entry name" value="CoA-transferase family III (CaiB/BaiF)"/>
    <property type="match status" value="1"/>
</dbReference>
<name>F4G400_ALIDK</name>
<gene>
    <name evidence="1" type="ordered locus">Alide2_1670</name>
</gene>
<dbReference type="PANTHER" id="PTHR48228">
    <property type="entry name" value="SUCCINYL-COA--D-CITRAMALATE COA-TRANSFERASE"/>
    <property type="match status" value="1"/>
</dbReference>
<dbReference type="RefSeq" id="WP_013721812.1">
    <property type="nucleotide sequence ID" value="NC_015422.1"/>
</dbReference>
<evidence type="ECO:0000313" key="2">
    <source>
        <dbReference type="Proteomes" id="UP000007938"/>
    </source>
</evidence>
<proteinExistence type="predicted"/>
<dbReference type="InterPro" id="IPR003673">
    <property type="entry name" value="CoA-Trfase_fam_III"/>
</dbReference>
<dbReference type="Proteomes" id="UP000007938">
    <property type="component" value="Chromosome"/>
</dbReference>
<sequence length="359" mass="36961">MTAAQDARALARPLHGVQVLEFEGIGPGPLAARMLADMGAEVTTLARATPAAADALLGSAAGNPLHRGKRVEVADLKSPAGRARALALVSEADALIEGYRPGVMERLGLGPADCAARNPRLVYGRMTGWGQHGPLAQAAGHDLNYVALTGLLSLAARPGQAPIVPPTVLGDAGGALGLAFGIACALLDARASGRGRVVDAAIVDIVAMLGTLAQWIRAGGQLDGSQPSPFHDSPFYDVYECADGGFVSLGPVEPPFYALLLARLGLDGVDPAAQYDKAAWPALKARIAALLRSQPRAHWCALLEGSDACFAPVLGLAEAARHPHNAARGIYAPQPSGAIDVAPAPRFRALTDSTQETSI</sequence>
<reference evidence="1 2" key="1">
    <citation type="journal article" date="2011" name="J. Bacteriol.">
        <title>Genome Sequences of Alicycliphilus denitrificans Strains BC and K601T.</title>
        <authorList>
            <person name="Oosterkamp M.J."/>
            <person name="Veuskens T."/>
            <person name="Plugge C.M."/>
            <person name="Langenhoff A.A."/>
            <person name="Gerritse J."/>
            <person name="van Berkel W.J."/>
            <person name="Pieper D.H."/>
            <person name="Junca H."/>
            <person name="Goodwin L.A."/>
            <person name="Daligault H.E."/>
            <person name="Bruce D.C."/>
            <person name="Detter J.C."/>
            <person name="Tapia R."/>
            <person name="Han C.S."/>
            <person name="Land M.L."/>
            <person name="Hauser L.J."/>
            <person name="Smidt H."/>
            <person name="Stams A.J."/>
        </authorList>
    </citation>
    <scope>NUCLEOTIDE SEQUENCE [LARGE SCALE GENOMIC DNA]</scope>
    <source>
        <strain evidence="2">DSM 14773 / CIP 107495 / K601</strain>
    </source>
</reference>
<evidence type="ECO:0000313" key="1">
    <source>
        <dbReference type="EMBL" id="AEB84061.1"/>
    </source>
</evidence>
<dbReference type="InterPro" id="IPR023606">
    <property type="entry name" value="CoA-Trfase_III_dom_1_sf"/>
</dbReference>
<keyword evidence="2" id="KW-1185">Reference proteome</keyword>
<dbReference type="Gene3D" id="3.40.50.10540">
    <property type="entry name" value="Crotonobetainyl-coa:carnitine coa-transferase, domain 1"/>
    <property type="match status" value="1"/>
</dbReference>
<dbReference type="STRING" id="596154.Alide2_1670"/>
<dbReference type="InterPro" id="IPR044855">
    <property type="entry name" value="CoA-Trfase_III_dom3_sf"/>
</dbReference>
<dbReference type="PANTHER" id="PTHR48228:SF5">
    <property type="entry name" value="ALPHA-METHYLACYL-COA RACEMASE"/>
    <property type="match status" value="1"/>
</dbReference>
<protein>
    <submittedName>
        <fullName evidence="1">Alpha-methylacyl-CoA racemase</fullName>
        <ecNumber evidence="1">5.1.99.4</ecNumber>
    </submittedName>
</protein>
<dbReference type="eggNOG" id="COG1804">
    <property type="taxonomic scope" value="Bacteria"/>
</dbReference>
<dbReference type="EC" id="5.1.99.4" evidence="1"/>
<dbReference type="InterPro" id="IPR050509">
    <property type="entry name" value="CoA-transferase_III"/>
</dbReference>
<organism evidence="1 2">
    <name type="scientific">Alicycliphilus denitrificans (strain DSM 14773 / CIP 107495 / K601)</name>
    <dbReference type="NCBI Taxonomy" id="596154"/>
    <lineage>
        <taxon>Bacteria</taxon>
        <taxon>Pseudomonadati</taxon>
        <taxon>Pseudomonadota</taxon>
        <taxon>Betaproteobacteria</taxon>
        <taxon>Burkholderiales</taxon>
        <taxon>Comamonadaceae</taxon>
        <taxon>Alicycliphilus</taxon>
    </lineage>
</organism>
<accession>F4G400</accession>